<sequence>MRLLQDTGTLSGNDVPGNVLAVIARELQIPVEELEDDTEFSELGVDALVAPGIVARISKAAAIQLPEDVFETFATVAALRRQIASLEAKSTIPPLRPSPNPGPGPPLAAAPVLIRNSSMPYNKQSRNLFLLPDGSGAAMAYARLPALPHANIYALNSPFLQSHERYTCTVEEVARLFADAIVGIQPAGPYLLGGWSAGGYYAFEVARELMRRGQGIEALVLVDSPCRTDFEALPLPVVRYLAASGLMGDAVARRSGKAAPSWVVDHFAATLRAVERYVPERLNLFLRKEKGPMAMPRVFLVWASEALLSEDQAASAGLDPNVKVTRLLLQARSEFGPGGWEKLFPAGTELRIATVACNHFEVVHPPNAKVLGELLRDVINPEGEAGWVHEWRKCSAP</sequence>
<dbReference type="InterPro" id="IPR009081">
    <property type="entry name" value="PP-bd_ACP"/>
</dbReference>
<dbReference type="GO" id="GO:0016787">
    <property type="term" value="F:hydrolase activity"/>
    <property type="evidence" value="ECO:0007669"/>
    <property type="project" value="UniProtKB-KW"/>
</dbReference>
<accession>A0AAN7HIL0</accession>
<dbReference type="AlphaFoldDB" id="A0AAN7HIL0"/>
<reference evidence="4" key="2">
    <citation type="submission" date="2023-05" db="EMBL/GenBank/DDBJ databases">
        <authorList>
            <consortium name="Lawrence Berkeley National Laboratory"/>
            <person name="Steindorff A."/>
            <person name="Hensen N."/>
            <person name="Bonometti L."/>
            <person name="Westerberg I."/>
            <person name="Brannstrom I.O."/>
            <person name="Guillou S."/>
            <person name="Cros-Aarteil S."/>
            <person name="Calhoun S."/>
            <person name="Haridas S."/>
            <person name="Kuo A."/>
            <person name="Mondo S."/>
            <person name="Pangilinan J."/>
            <person name="Riley R."/>
            <person name="Labutti K."/>
            <person name="Andreopoulos B."/>
            <person name="Lipzen A."/>
            <person name="Chen C."/>
            <person name="Yanf M."/>
            <person name="Daum C."/>
            <person name="Ng V."/>
            <person name="Clum A."/>
            <person name="Ohm R."/>
            <person name="Martin F."/>
            <person name="Silar P."/>
            <person name="Natvig D."/>
            <person name="Lalanne C."/>
            <person name="Gautier V."/>
            <person name="Ament-Velasquez S.L."/>
            <person name="Kruys A."/>
            <person name="Hutchinson M.I."/>
            <person name="Powell A.J."/>
            <person name="Barry K."/>
            <person name="Miller A.N."/>
            <person name="Grigoriev I.V."/>
            <person name="Debuchy R."/>
            <person name="Gladieux P."/>
            <person name="Thoren M.H."/>
            <person name="Johannesson H."/>
        </authorList>
    </citation>
    <scope>NUCLEOTIDE SEQUENCE</scope>
    <source>
        <strain evidence="4">CBS 359.72</strain>
    </source>
</reference>
<protein>
    <submittedName>
        <fullName evidence="4">Alpha/Beta hydrolase protein</fullName>
    </submittedName>
</protein>
<gene>
    <name evidence="4" type="ORF">C7999DRAFT_41645</name>
</gene>
<proteinExistence type="predicted"/>
<dbReference type="Pfam" id="PF00975">
    <property type="entry name" value="Thioesterase"/>
    <property type="match status" value="1"/>
</dbReference>
<evidence type="ECO:0000256" key="2">
    <source>
        <dbReference type="ARBA" id="ARBA00022553"/>
    </source>
</evidence>
<dbReference type="Gene3D" id="1.10.1200.10">
    <property type="entry name" value="ACP-like"/>
    <property type="match status" value="1"/>
</dbReference>
<comment type="caution">
    <text evidence="4">The sequence shown here is derived from an EMBL/GenBank/DDBJ whole genome shotgun (WGS) entry which is preliminary data.</text>
</comment>
<keyword evidence="1" id="KW-0596">Phosphopantetheine</keyword>
<feature type="domain" description="Carrier" evidence="3">
    <location>
        <begin position="10"/>
        <end position="87"/>
    </location>
</feature>
<keyword evidence="4" id="KW-0378">Hydrolase</keyword>
<name>A0AAN7HIL0_9PEZI</name>
<dbReference type="InterPro" id="IPR001031">
    <property type="entry name" value="Thioesterase"/>
</dbReference>
<evidence type="ECO:0000313" key="5">
    <source>
        <dbReference type="Proteomes" id="UP001303647"/>
    </source>
</evidence>
<dbReference type="SUPFAM" id="SSF47336">
    <property type="entry name" value="ACP-like"/>
    <property type="match status" value="1"/>
</dbReference>
<dbReference type="SMART" id="SM00823">
    <property type="entry name" value="PKS_PP"/>
    <property type="match status" value="1"/>
</dbReference>
<dbReference type="SMART" id="SM00824">
    <property type="entry name" value="PKS_TE"/>
    <property type="match status" value="1"/>
</dbReference>
<organism evidence="4 5">
    <name type="scientific">Corynascus novoguineensis</name>
    <dbReference type="NCBI Taxonomy" id="1126955"/>
    <lineage>
        <taxon>Eukaryota</taxon>
        <taxon>Fungi</taxon>
        <taxon>Dikarya</taxon>
        <taxon>Ascomycota</taxon>
        <taxon>Pezizomycotina</taxon>
        <taxon>Sordariomycetes</taxon>
        <taxon>Sordariomycetidae</taxon>
        <taxon>Sordariales</taxon>
        <taxon>Chaetomiaceae</taxon>
        <taxon>Corynascus</taxon>
    </lineage>
</organism>
<evidence type="ECO:0000259" key="3">
    <source>
        <dbReference type="PROSITE" id="PS50075"/>
    </source>
</evidence>
<dbReference type="GO" id="GO:0031177">
    <property type="term" value="F:phosphopantetheine binding"/>
    <property type="evidence" value="ECO:0007669"/>
    <property type="project" value="InterPro"/>
</dbReference>
<evidence type="ECO:0000313" key="4">
    <source>
        <dbReference type="EMBL" id="KAK4246932.1"/>
    </source>
</evidence>
<dbReference type="InterPro" id="IPR029058">
    <property type="entry name" value="AB_hydrolase_fold"/>
</dbReference>
<dbReference type="InterPro" id="IPR036736">
    <property type="entry name" value="ACP-like_sf"/>
</dbReference>
<dbReference type="InterPro" id="IPR020806">
    <property type="entry name" value="PKS_PP-bd"/>
</dbReference>
<dbReference type="PROSITE" id="PS50075">
    <property type="entry name" value="CARRIER"/>
    <property type="match status" value="1"/>
</dbReference>
<evidence type="ECO:0000256" key="1">
    <source>
        <dbReference type="ARBA" id="ARBA00022450"/>
    </source>
</evidence>
<keyword evidence="2" id="KW-0597">Phosphoprotein</keyword>
<dbReference type="EMBL" id="MU857663">
    <property type="protein sequence ID" value="KAK4246932.1"/>
    <property type="molecule type" value="Genomic_DNA"/>
</dbReference>
<dbReference type="Pfam" id="PF00550">
    <property type="entry name" value="PP-binding"/>
    <property type="match status" value="1"/>
</dbReference>
<dbReference type="InterPro" id="IPR020802">
    <property type="entry name" value="TesA-like"/>
</dbReference>
<reference evidence="4" key="1">
    <citation type="journal article" date="2023" name="Mol. Phylogenet. Evol.">
        <title>Genome-scale phylogeny and comparative genomics of the fungal order Sordariales.</title>
        <authorList>
            <person name="Hensen N."/>
            <person name="Bonometti L."/>
            <person name="Westerberg I."/>
            <person name="Brannstrom I.O."/>
            <person name="Guillou S."/>
            <person name="Cros-Aarteil S."/>
            <person name="Calhoun S."/>
            <person name="Haridas S."/>
            <person name="Kuo A."/>
            <person name="Mondo S."/>
            <person name="Pangilinan J."/>
            <person name="Riley R."/>
            <person name="LaButti K."/>
            <person name="Andreopoulos B."/>
            <person name="Lipzen A."/>
            <person name="Chen C."/>
            <person name="Yan M."/>
            <person name="Daum C."/>
            <person name="Ng V."/>
            <person name="Clum A."/>
            <person name="Steindorff A."/>
            <person name="Ohm R.A."/>
            <person name="Martin F."/>
            <person name="Silar P."/>
            <person name="Natvig D.O."/>
            <person name="Lalanne C."/>
            <person name="Gautier V."/>
            <person name="Ament-Velasquez S.L."/>
            <person name="Kruys A."/>
            <person name="Hutchinson M.I."/>
            <person name="Powell A.J."/>
            <person name="Barry K."/>
            <person name="Miller A.N."/>
            <person name="Grigoriev I.V."/>
            <person name="Debuchy R."/>
            <person name="Gladieux P."/>
            <person name="Hiltunen Thoren M."/>
            <person name="Johannesson H."/>
        </authorList>
    </citation>
    <scope>NUCLEOTIDE SEQUENCE</scope>
    <source>
        <strain evidence="4">CBS 359.72</strain>
    </source>
</reference>
<keyword evidence="5" id="KW-1185">Reference proteome</keyword>
<dbReference type="SUPFAM" id="SSF53474">
    <property type="entry name" value="alpha/beta-Hydrolases"/>
    <property type="match status" value="1"/>
</dbReference>
<dbReference type="Gene3D" id="3.40.50.1820">
    <property type="entry name" value="alpha/beta hydrolase"/>
    <property type="match status" value="1"/>
</dbReference>
<dbReference type="Proteomes" id="UP001303647">
    <property type="component" value="Unassembled WGS sequence"/>
</dbReference>